<evidence type="ECO:0000313" key="2">
    <source>
        <dbReference type="EMBL" id="CDW40597.1"/>
    </source>
</evidence>
<keyword evidence="1" id="KW-1133">Transmembrane helix</keyword>
<accession>A0A0K2URU6</accession>
<sequence>MVSNKLFFGVDVIVLLFYPFGFLDILPLYYLPFFSIMGFIFYAYISAMSFLSLRQKKFFIFWILDENEYFYVKQIF</sequence>
<keyword evidence="1" id="KW-0472">Membrane</keyword>
<evidence type="ECO:0000256" key="1">
    <source>
        <dbReference type="SAM" id="Phobius"/>
    </source>
</evidence>
<reference evidence="2" key="1">
    <citation type="submission" date="2014-05" db="EMBL/GenBank/DDBJ databases">
        <authorList>
            <person name="Chronopoulou M."/>
        </authorList>
    </citation>
    <scope>NUCLEOTIDE SEQUENCE</scope>
    <source>
        <tissue evidence="2">Whole organism</tissue>
    </source>
</reference>
<proteinExistence type="predicted"/>
<keyword evidence="1" id="KW-0812">Transmembrane</keyword>
<name>A0A0K2URU6_LEPSM</name>
<protein>
    <submittedName>
        <fullName evidence="2">Uncharacterized protein</fullName>
    </submittedName>
</protein>
<dbReference type="AlphaFoldDB" id="A0A0K2URU6"/>
<organism evidence="2">
    <name type="scientific">Lepeophtheirus salmonis</name>
    <name type="common">Salmon louse</name>
    <name type="synonym">Caligus salmonis</name>
    <dbReference type="NCBI Taxonomy" id="72036"/>
    <lineage>
        <taxon>Eukaryota</taxon>
        <taxon>Metazoa</taxon>
        <taxon>Ecdysozoa</taxon>
        <taxon>Arthropoda</taxon>
        <taxon>Crustacea</taxon>
        <taxon>Multicrustacea</taxon>
        <taxon>Hexanauplia</taxon>
        <taxon>Copepoda</taxon>
        <taxon>Siphonostomatoida</taxon>
        <taxon>Caligidae</taxon>
        <taxon>Lepeophtheirus</taxon>
    </lineage>
</organism>
<feature type="transmembrane region" description="Helical" evidence="1">
    <location>
        <begin position="29"/>
        <end position="53"/>
    </location>
</feature>
<feature type="transmembrane region" description="Helical" evidence="1">
    <location>
        <begin position="7"/>
        <end position="23"/>
    </location>
</feature>
<dbReference type="EMBL" id="HACA01023236">
    <property type="protein sequence ID" value="CDW40597.1"/>
    <property type="molecule type" value="Transcribed_RNA"/>
</dbReference>